<evidence type="ECO:0000259" key="3">
    <source>
        <dbReference type="Pfam" id="PF01757"/>
    </source>
</evidence>
<dbReference type="GO" id="GO:0016747">
    <property type="term" value="F:acyltransferase activity, transferring groups other than amino-acyl groups"/>
    <property type="evidence" value="ECO:0007669"/>
    <property type="project" value="InterPro"/>
</dbReference>
<feature type="transmembrane region" description="Helical" evidence="2">
    <location>
        <begin position="318"/>
        <end position="338"/>
    </location>
</feature>
<feature type="transmembrane region" description="Helical" evidence="2">
    <location>
        <begin position="432"/>
        <end position="450"/>
    </location>
</feature>
<dbReference type="EMBL" id="FNCN01000030">
    <property type="protein sequence ID" value="SDI00697.1"/>
    <property type="molecule type" value="Genomic_DNA"/>
</dbReference>
<feature type="transmembrane region" description="Helical" evidence="2">
    <location>
        <begin position="116"/>
        <end position="137"/>
    </location>
</feature>
<dbReference type="AlphaFoldDB" id="A0A1G8H238"/>
<accession>A0A1G8H238</accession>
<keyword evidence="2" id="KW-1133">Transmembrane helix</keyword>
<feature type="compositionally biased region" description="Low complexity" evidence="1">
    <location>
        <begin position="7"/>
        <end position="20"/>
    </location>
</feature>
<sequence length="477" mass="50383">MPTLLNTATHLDTATPTDTATRLDDATRSPTGRDADRAASAVVSFPASAVPVPLRGHPGRPGSDEGPRGGRDPFIDLLRIFGMALVVLQHWTMPVLAFSGDRIGTGNAFSSPGTFVITWIGQVMPIVFFAGGAANAIAWRRGAADGGPAWLAARLRRLAWPLLPLAAVWLPLPHILLAAGLPEQPVTTAARLAGQLLWFLAVYLVAVTLTPLMFEADRRHGARVIVALVAGAIVTDVVRFSSGVEALGYANIVFVWLAVHQLGLRYAEGRLRRTGHRPWAMALSGFGTAALLVAFGPYPASMVGMPGAAISNMAPPTLALLAVAFGQIGLALALRPFIVRQAATPRVAALAAWAAPRMMTIYLWHMTALAVVTGVVVIGFGIATPTPWSGWWFAGLPLWLTALGLILWPLLRWFTRFERPLALPYGKPGLPAVAAATLLIGAGILTLTVVGFSPGFAPFLGTLAVLAGLTLTFPRST</sequence>
<protein>
    <submittedName>
        <fullName evidence="4">Uncharacterized membrane protein YeiB</fullName>
    </submittedName>
</protein>
<organism evidence="4 5">
    <name type="scientific">Sinosporangium album</name>
    <dbReference type="NCBI Taxonomy" id="504805"/>
    <lineage>
        <taxon>Bacteria</taxon>
        <taxon>Bacillati</taxon>
        <taxon>Actinomycetota</taxon>
        <taxon>Actinomycetes</taxon>
        <taxon>Streptosporangiales</taxon>
        <taxon>Streptosporangiaceae</taxon>
        <taxon>Sinosporangium</taxon>
    </lineage>
</organism>
<dbReference type="OrthoDB" id="8206682at2"/>
<gene>
    <name evidence="4" type="ORF">SAMN05421505_13028</name>
</gene>
<evidence type="ECO:0000256" key="1">
    <source>
        <dbReference type="SAM" id="MobiDB-lite"/>
    </source>
</evidence>
<proteinExistence type="predicted"/>
<name>A0A1G8H238_9ACTN</name>
<feature type="compositionally biased region" description="Basic and acidic residues" evidence="1">
    <location>
        <begin position="21"/>
        <end position="37"/>
    </location>
</feature>
<evidence type="ECO:0000313" key="5">
    <source>
        <dbReference type="Proteomes" id="UP000198923"/>
    </source>
</evidence>
<feature type="transmembrane region" description="Helical" evidence="2">
    <location>
        <begin position="279"/>
        <end position="298"/>
    </location>
</feature>
<feature type="transmembrane region" description="Helical" evidence="2">
    <location>
        <begin position="456"/>
        <end position="473"/>
    </location>
</feature>
<keyword evidence="2" id="KW-0812">Transmembrane</keyword>
<dbReference type="RefSeq" id="WP_143020414.1">
    <property type="nucleotide sequence ID" value="NZ_FNCN01000030.1"/>
</dbReference>
<keyword evidence="2" id="KW-0472">Membrane</keyword>
<dbReference type="Pfam" id="PF01757">
    <property type="entry name" value="Acyl_transf_3"/>
    <property type="match status" value="1"/>
</dbReference>
<feature type="transmembrane region" description="Helical" evidence="2">
    <location>
        <begin position="221"/>
        <end position="240"/>
    </location>
</feature>
<dbReference type="Proteomes" id="UP000198923">
    <property type="component" value="Unassembled WGS sequence"/>
</dbReference>
<feature type="transmembrane region" description="Helical" evidence="2">
    <location>
        <begin position="196"/>
        <end position="214"/>
    </location>
</feature>
<feature type="transmembrane region" description="Helical" evidence="2">
    <location>
        <begin position="389"/>
        <end position="411"/>
    </location>
</feature>
<dbReference type="InterPro" id="IPR002656">
    <property type="entry name" value="Acyl_transf_3_dom"/>
</dbReference>
<feature type="transmembrane region" description="Helical" evidence="2">
    <location>
        <begin position="77"/>
        <end position="96"/>
    </location>
</feature>
<evidence type="ECO:0000313" key="4">
    <source>
        <dbReference type="EMBL" id="SDI00697.1"/>
    </source>
</evidence>
<keyword evidence="5" id="KW-1185">Reference proteome</keyword>
<feature type="domain" description="Acyltransferase 3" evidence="3">
    <location>
        <begin position="73"/>
        <end position="396"/>
    </location>
</feature>
<evidence type="ECO:0000256" key="2">
    <source>
        <dbReference type="SAM" id="Phobius"/>
    </source>
</evidence>
<feature type="transmembrane region" description="Helical" evidence="2">
    <location>
        <begin position="158"/>
        <end position="176"/>
    </location>
</feature>
<feature type="transmembrane region" description="Helical" evidence="2">
    <location>
        <begin position="359"/>
        <end position="383"/>
    </location>
</feature>
<feature type="region of interest" description="Disordered" evidence="1">
    <location>
        <begin position="1"/>
        <end position="38"/>
    </location>
</feature>
<dbReference type="STRING" id="504805.SAMN05421505_13028"/>
<feature type="transmembrane region" description="Helical" evidence="2">
    <location>
        <begin position="246"/>
        <end position="267"/>
    </location>
</feature>
<feature type="region of interest" description="Disordered" evidence="1">
    <location>
        <begin position="50"/>
        <end position="69"/>
    </location>
</feature>
<reference evidence="4 5" key="1">
    <citation type="submission" date="2016-10" db="EMBL/GenBank/DDBJ databases">
        <authorList>
            <person name="de Groot N.N."/>
        </authorList>
    </citation>
    <scope>NUCLEOTIDE SEQUENCE [LARGE SCALE GENOMIC DNA]</scope>
    <source>
        <strain evidence="4 5">CPCC 201354</strain>
    </source>
</reference>